<evidence type="ECO:0000313" key="2">
    <source>
        <dbReference type="Proteomes" id="UP000293347"/>
    </source>
</evidence>
<reference evidence="1 2" key="1">
    <citation type="submission" date="2019-02" db="EMBL/GenBank/DDBJ databases">
        <title>Pedobacter sp. RP-1-14 sp. nov., isolated from Arctic soil.</title>
        <authorList>
            <person name="Dahal R.H."/>
        </authorList>
    </citation>
    <scope>NUCLEOTIDE SEQUENCE [LARGE SCALE GENOMIC DNA]</scope>
    <source>
        <strain evidence="1 2">RP-1-14</strain>
    </source>
</reference>
<dbReference type="Proteomes" id="UP000293347">
    <property type="component" value="Unassembled WGS sequence"/>
</dbReference>
<organism evidence="1 2">
    <name type="scientific">Pedobacter psychroterrae</name>
    <dbReference type="NCBI Taxonomy" id="2530453"/>
    <lineage>
        <taxon>Bacteria</taxon>
        <taxon>Pseudomonadati</taxon>
        <taxon>Bacteroidota</taxon>
        <taxon>Sphingobacteriia</taxon>
        <taxon>Sphingobacteriales</taxon>
        <taxon>Sphingobacteriaceae</taxon>
        <taxon>Pedobacter</taxon>
    </lineage>
</organism>
<evidence type="ECO:0008006" key="3">
    <source>
        <dbReference type="Google" id="ProtNLM"/>
    </source>
</evidence>
<gene>
    <name evidence="1" type="ORF">EZ437_17240</name>
</gene>
<dbReference type="AlphaFoldDB" id="A0A4R0NL00"/>
<keyword evidence="2" id="KW-1185">Reference proteome</keyword>
<proteinExistence type="predicted"/>
<dbReference type="OrthoDB" id="9429478at2"/>
<dbReference type="EMBL" id="SJSL01000005">
    <property type="protein sequence ID" value="TCC99983.1"/>
    <property type="molecule type" value="Genomic_DNA"/>
</dbReference>
<name>A0A4R0NL00_9SPHI</name>
<accession>A0A4R0NL00</accession>
<sequence>MSHQKHKINTILTILSNNPTLTTGRYPDIVEELKEALRVDRLNPTRRKNLMKVLHSMRALDSTLRAFLDYHGLRSDQHSIGDYIKRLYSHQGGALVGRLSAAEKETYLRNIADKRNKYLHSANRYPTGEMEVNDLIAEAHALIARMATF</sequence>
<dbReference type="RefSeq" id="WP_131597318.1">
    <property type="nucleotide sequence ID" value="NZ_SJSL01000005.1"/>
</dbReference>
<evidence type="ECO:0000313" key="1">
    <source>
        <dbReference type="EMBL" id="TCC99983.1"/>
    </source>
</evidence>
<protein>
    <recommendedName>
        <fullName evidence="3">RiboL-PSP-HEPN domain-containing protein</fullName>
    </recommendedName>
</protein>
<comment type="caution">
    <text evidence="1">The sequence shown here is derived from an EMBL/GenBank/DDBJ whole genome shotgun (WGS) entry which is preliminary data.</text>
</comment>